<dbReference type="Proteomes" id="UP001229421">
    <property type="component" value="Unassembled WGS sequence"/>
</dbReference>
<accession>A0AAD8K352</accession>
<gene>
    <name evidence="2" type="ORF">QVD17_33352</name>
</gene>
<dbReference type="EMBL" id="JAUHHV010000009">
    <property type="protein sequence ID" value="KAK1412255.1"/>
    <property type="molecule type" value="Genomic_DNA"/>
</dbReference>
<dbReference type="AlphaFoldDB" id="A0AAD8K352"/>
<evidence type="ECO:0000313" key="2">
    <source>
        <dbReference type="EMBL" id="KAK1412255.1"/>
    </source>
</evidence>
<name>A0AAD8K352_TARER</name>
<proteinExistence type="predicted"/>
<dbReference type="InterPro" id="IPR026960">
    <property type="entry name" value="RVT-Znf"/>
</dbReference>
<reference evidence="2" key="1">
    <citation type="journal article" date="2023" name="bioRxiv">
        <title>Improved chromosome-level genome assembly for marigold (Tagetes erecta).</title>
        <authorList>
            <person name="Jiang F."/>
            <person name="Yuan L."/>
            <person name="Wang S."/>
            <person name="Wang H."/>
            <person name="Xu D."/>
            <person name="Wang A."/>
            <person name="Fan W."/>
        </authorList>
    </citation>
    <scope>NUCLEOTIDE SEQUENCE</scope>
    <source>
        <strain evidence="2">WSJ</strain>
        <tissue evidence="2">Leaf</tissue>
    </source>
</reference>
<keyword evidence="3" id="KW-1185">Reference proteome</keyword>
<organism evidence="2 3">
    <name type="scientific">Tagetes erecta</name>
    <name type="common">African marigold</name>
    <dbReference type="NCBI Taxonomy" id="13708"/>
    <lineage>
        <taxon>Eukaryota</taxon>
        <taxon>Viridiplantae</taxon>
        <taxon>Streptophyta</taxon>
        <taxon>Embryophyta</taxon>
        <taxon>Tracheophyta</taxon>
        <taxon>Spermatophyta</taxon>
        <taxon>Magnoliopsida</taxon>
        <taxon>eudicotyledons</taxon>
        <taxon>Gunneridae</taxon>
        <taxon>Pentapetalae</taxon>
        <taxon>asterids</taxon>
        <taxon>campanulids</taxon>
        <taxon>Asterales</taxon>
        <taxon>Asteraceae</taxon>
        <taxon>Asteroideae</taxon>
        <taxon>Heliantheae alliance</taxon>
        <taxon>Tageteae</taxon>
        <taxon>Tagetes</taxon>
    </lineage>
</organism>
<dbReference type="Pfam" id="PF13966">
    <property type="entry name" value="zf-RVT"/>
    <property type="match status" value="1"/>
</dbReference>
<evidence type="ECO:0000259" key="1">
    <source>
        <dbReference type="Pfam" id="PF13966"/>
    </source>
</evidence>
<feature type="domain" description="Reverse transcriptase zinc-binding" evidence="1">
    <location>
        <begin position="48"/>
        <end position="111"/>
    </location>
</feature>
<sequence length="135" mass="15579">MEACKALVSSCNFRDNIDMWRWDGGDFMVKQVRRKIEMGMFDEIDSLIPWTNLVPLKVNFFAWCAGLGRIACRDNLAKRGVIVNASCDECHFSGESVDHVLLRCGRADEVWSKILVWCKAPSTIFLTIDRYRKRN</sequence>
<evidence type="ECO:0000313" key="3">
    <source>
        <dbReference type="Proteomes" id="UP001229421"/>
    </source>
</evidence>
<protein>
    <recommendedName>
        <fullName evidence="1">Reverse transcriptase zinc-binding domain-containing protein</fullName>
    </recommendedName>
</protein>
<comment type="caution">
    <text evidence="2">The sequence shown here is derived from an EMBL/GenBank/DDBJ whole genome shotgun (WGS) entry which is preliminary data.</text>
</comment>